<dbReference type="InterPro" id="IPR050131">
    <property type="entry name" value="Peptidase_S8_subtilisin-like"/>
</dbReference>
<dbReference type="CDD" id="cd07487">
    <property type="entry name" value="Peptidases_S8_1"/>
    <property type="match status" value="1"/>
</dbReference>
<dbReference type="PROSITE" id="PS00137">
    <property type="entry name" value="SUBTILASE_HIS"/>
    <property type="match status" value="1"/>
</dbReference>
<dbReference type="PANTHER" id="PTHR43806:SF11">
    <property type="entry name" value="CEREVISIN-RELATED"/>
    <property type="match status" value="1"/>
</dbReference>
<gene>
    <name evidence="8" type="ORF">GFL91_31600</name>
</gene>
<evidence type="ECO:0000259" key="7">
    <source>
        <dbReference type="Pfam" id="PF00082"/>
    </source>
</evidence>
<reference evidence="8" key="1">
    <citation type="submission" date="2019-10" db="EMBL/GenBank/DDBJ databases">
        <title>Rhizobium leguminosarum symbiovar viciae collection.</title>
        <authorList>
            <person name="Boivin S."/>
            <person name="Lepetit M."/>
        </authorList>
    </citation>
    <scope>NUCLEOTIDE SEQUENCE</scope>
    <source>
        <strain evidence="8">L143</strain>
    </source>
</reference>
<dbReference type="PROSITE" id="PS00138">
    <property type="entry name" value="SUBTILASE_SER"/>
    <property type="match status" value="1"/>
</dbReference>
<feature type="active site" description="Charge relay system" evidence="5">
    <location>
        <position position="507"/>
    </location>
</feature>
<keyword evidence="2 5" id="KW-0645">Protease</keyword>
<comment type="caution">
    <text evidence="8">The sequence shown here is derived from an EMBL/GenBank/DDBJ whole genome shotgun (WGS) entry which is preliminary data.</text>
</comment>
<accession>A0A8I2KIB4</accession>
<dbReference type="GO" id="GO:0006508">
    <property type="term" value="P:proteolysis"/>
    <property type="evidence" value="ECO:0007669"/>
    <property type="project" value="UniProtKB-KW"/>
</dbReference>
<sequence>MAKRQRPRQPETESADSIRENLVKTRIGGDLSSFMKGDPDRPKKVAKGSESFDVVIEFNRDFPGGVTAARQLLFEAYLLHLDRIGATDESNNLRRFGMSAPLGMPAIPEEIKLELSQMFSNGSRIAAKSLWTDSYVFATLTREAIGRLSTWVMPGKDDDEKTKGGGKKTKGKTEESGSRQIPLVYKIWHDHEIYRCVYESVRTIKGDAAQASFAASGKGVVWAVADTGIDKTHPHFSTLKTLELPNGLGHWDFTSDNPDPASASKAALIDVAGHGTHVAGIIAGRTSLSEDPKTEGIAKISVTSEIRKEDDTKSKVTDEHQGVISGMAPQCKLMSLKVLVNDKQGKLSNLLAAINYIQRSNDYGRNIKIHGLNLSLGYPFNPVWFAAGQSPLCVEVNRLVRSGVCVVVAAGNAGYGTVMQFSGAPERAVHDGTIMDPGNAALAITVGSTHRDMPHTYGVSYFSSKGPTADGRMKPDLVAPGERIVSCALYNGANTGEAPFREDTGTSMAAPHVSGAIAAFLSVRREFLGQPERVKEIFVGAATDLKRRPEFQGAGLLDLMRTLQAV</sequence>
<evidence type="ECO:0000256" key="6">
    <source>
        <dbReference type="SAM" id="MobiDB-lite"/>
    </source>
</evidence>
<evidence type="ECO:0000256" key="1">
    <source>
        <dbReference type="ARBA" id="ARBA00011073"/>
    </source>
</evidence>
<evidence type="ECO:0000256" key="2">
    <source>
        <dbReference type="ARBA" id="ARBA00022670"/>
    </source>
</evidence>
<dbReference type="InterPro" id="IPR036852">
    <property type="entry name" value="Peptidase_S8/S53_dom_sf"/>
</dbReference>
<feature type="active site" description="Charge relay system" evidence="5">
    <location>
        <position position="274"/>
    </location>
</feature>
<dbReference type="Gene3D" id="3.40.50.200">
    <property type="entry name" value="Peptidase S8/S53 domain"/>
    <property type="match status" value="1"/>
</dbReference>
<dbReference type="Proteomes" id="UP000662259">
    <property type="component" value="Unassembled WGS sequence"/>
</dbReference>
<dbReference type="EMBL" id="WIEZ01000023">
    <property type="protein sequence ID" value="NKM49393.1"/>
    <property type="molecule type" value="Genomic_DNA"/>
</dbReference>
<dbReference type="PANTHER" id="PTHR43806">
    <property type="entry name" value="PEPTIDASE S8"/>
    <property type="match status" value="1"/>
</dbReference>
<organism evidence="8 9">
    <name type="scientific">Rhizobium leguminosarum bv. viciae</name>
    <dbReference type="NCBI Taxonomy" id="387"/>
    <lineage>
        <taxon>Bacteria</taxon>
        <taxon>Pseudomonadati</taxon>
        <taxon>Pseudomonadota</taxon>
        <taxon>Alphaproteobacteria</taxon>
        <taxon>Hyphomicrobiales</taxon>
        <taxon>Rhizobiaceae</taxon>
        <taxon>Rhizobium/Agrobacterium group</taxon>
        <taxon>Rhizobium</taxon>
    </lineage>
</organism>
<dbReference type="PRINTS" id="PR00723">
    <property type="entry name" value="SUBTILISIN"/>
</dbReference>
<dbReference type="AlphaFoldDB" id="A0A8I2KIB4"/>
<dbReference type="GO" id="GO:0004252">
    <property type="term" value="F:serine-type endopeptidase activity"/>
    <property type="evidence" value="ECO:0007669"/>
    <property type="project" value="UniProtKB-UniRule"/>
</dbReference>
<dbReference type="PROSITE" id="PS51892">
    <property type="entry name" value="SUBTILASE"/>
    <property type="match status" value="1"/>
</dbReference>
<keyword evidence="4 5" id="KW-0720">Serine protease</keyword>
<dbReference type="RefSeq" id="WP_131623594.1">
    <property type="nucleotide sequence ID" value="NZ_JACBGP010000017.1"/>
</dbReference>
<feature type="domain" description="Peptidase S8/S53" evidence="7">
    <location>
        <begin position="217"/>
        <end position="554"/>
    </location>
</feature>
<feature type="active site" description="Charge relay system" evidence="5">
    <location>
        <position position="226"/>
    </location>
</feature>
<dbReference type="SUPFAM" id="SSF52743">
    <property type="entry name" value="Subtilisin-like"/>
    <property type="match status" value="1"/>
</dbReference>
<comment type="similarity">
    <text evidence="1 5">Belongs to the peptidase S8 family.</text>
</comment>
<proteinExistence type="inferred from homology"/>
<keyword evidence="3 5" id="KW-0378">Hydrolase</keyword>
<evidence type="ECO:0000256" key="3">
    <source>
        <dbReference type="ARBA" id="ARBA00022801"/>
    </source>
</evidence>
<dbReference type="InterPro" id="IPR022398">
    <property type="entry name" value="Peptidase_S8_His-AS"/>
</dbReference>
<dbReference type="InterPro" id="IPR015500">
    <property type="entry name" value="Peptidase_S8_subtilisin-rel"/>
</dbReference>
<dbReference type="Pfam" id="PF00082">
    <property type="entry name" value="Peptidase_S8"/>
    <property type="match status" value="1"/>
</dbReference>
<feature type="compositionally biased region" description="Basic and acidic residues" evidence="6">
    <location>
        <begin position="8"/>
        <end position="22"/>
    </location>
</feature>
<dbReference type="InterPro" id="IPR000209">
    <property type="entry name" value="Peptidase_S8/S53_dom"/>
</dbReference>
<feature type="region of interest" description="Disordered" evidence="6">
    <location>
        <begin position="155"/>
        <end position="176"/>
    </location>
</feature>
<name>A0A8I2KIB4_RHILV</name>
<evidence type="ECO:0000313" key="9">
    <source>
        <dbReference type="Proteomes" id="UP000662259"/>
    </source>
</evidence>
<protein>
    <submittedName>
        <fullName evidence="8">S8 family serine peptidase</fullName>
    </submittedName>
</protein>
<dbReference type="InterPro" id="IPR023828">
    <property type="entry name" value="Peptidase_S8_Ser-AS"/>
</dbReference>
<evidence type="ECO:0000256" key="4">
    <source>
        <dbReference type="ARBA" id="ARBA00022825"/>
    </source>
</evidence>
<feature type="region of interest" description="Disordered" evidence="6">
    <location>
        <begin position="1"/>
        <end position="22"/>
    </location>
</feature>
<evidence type="ECO:0000313" key="8">
    <source>
        <dbReference type="EMBL" id="NKM49393.1"/>
    </source>
</evidence>
<evidence type="ECO:0000256" key="5">
    <source>
        <dbReference type="PROSITE-ProRule" id="PRU01240"/>
    </source>
</evidence>